<reference evidence="1" key="1">
    <citation type="journal article" date="2014" name="Front. Microbiol.">
        <title>High frequency of phylogenetically diverse reductive dehalogenase-homologous genes in deep subseafloor sedimentary metagenomes.</title>
        <authorList>
            <person name="Kawai M."/>
            <person name="Futagami T."/>
            <person name="Toyoda A."/>
            <person name="Takaki Y."/>
            <person name="Nishi S."/>
            <person name="Hori S."/>
            <person name="Arai W."/>
            <person name="Tsubouchi T."/>
            <person name="Morono Y."/>
            <person name="Uchiyama I."/>
            <person name="Ito T."/>
            <person name="Fujiyama A."/>
            <person name="Inagaki F."/>
            <person name="Takami H."/>
        </authorList>
    </citation>
    <scope>NUCLEOTIDE SEQUENCE</scope>
    <source>
        <strain evidence="1">Expedition CK06-06</strain>
    </source>
</reference>
<sequence length="130" mass="15397">MAKIKADRGELDYDELVKHFCKVNQCPKKQKPIYHGKLEDFDGEIRSGMLPLITEVDGVEYLTIAGTKKDLDFDQHVADAFEVWGERSKHKWTQDFGKYEKYIDKKRMKEIVKMHHETIKRERQTKPKLT</sequence>
<dbReference type="EMBL" id="BARV01037058">
    <property type="protein sequence ID" value="GAI47452.1"/>
    <property type="molecule type" value="Genomic_DNA"/>
</dbReference>
<dbReference type="AlphaFoldDB" id="X1NTV4"/>
<protein>
    <submittedName>
        <fullName evidence="1">Uncharacterized protein</fullName>
    </submittedName>
</protein>
<accession>X1NTV4</accession>
<gene>
    <name evidence="1" type="ORF">S06H3_57414</name>
</gene>
<proteinExistence type="predicted"/>
<comment type="caution">
    <text evidence="1">The sequence shown here is derived from an EMBL/GenBank/DDBJ whole genome shotgun (WGS) entry which is preliminary data.</text>
</comment>
<organism evidence="1">
    <name type="scientific">marine sediment metagenome</name>
    <dbReference type="NCBI Taxonomy" id="412755"/>
    <lineage>
        <taxon>unclassified sequences</taxon>
        <taxon>metagenomes</taxon>
        <taxon>ecological metagenomes</taxon>
    </lineage>
</organism>
<name>X1NTV4_9ZZZZ</name>
<evidence type="ECO:0000313" key="1">
    <source>
        <dbReference type="EMBL" id="GAI47452.1"/>
    </source>
</evidence>